<dbReference type="Proteomes" id="UP000018144">
    <property type="component" value="Unassembled WGS sequence"/>
</dbReference>
<proteinExistence type="predicted"/>
<evidence type="ECO:0000313" key="2">
    <source>
        <dbReference type="Proteomes" id="UP000018144"/>
    </source>
</evidence>
<evidence type="ECO:0000313" key="1">
    <source>
        <dbReference type="EMBL" id="CCX30860.1"/>
    </source>
</evidence>
<reference evidence="1 2" key="1">
    <citation type="journal article" date="2013" name="PLoS Genet.">
        <title>The genome and development-dependent transcriptomes of Pyronema confluens: a window into fungal evolution.</title>
        <authorList>
            <person name="Traeger S."/>
            <person name="Altegoer F."/>
            <person name="Freitag M."/>
            <person name="Gabaldon T."/>
            <person name="Kempken F."/>
            <person name="Kumar A."/>
            <person name="Marcet-Houben M."/>
            <person name="Poggeler S."/>
            <person name="Stajich J.E."/>
            <person name="Nowrousian M."/>
        </authorList>
    </citation>
    <scope>NUCLEOTIDE SEQUENCE [LARGE SCALE GENOMIC DNA]</scope>
    <source>
        <strain evidence="2">CBS 100304</strain>
        <tissue evidence="1">Vegetative mycelium</tissue>
    </source>
</reference>
<name>U4LNG3_PYROM</name>
<protein>
    <submittedName>
        <fullName evidence="1">Uncharacterized protein</fullName>
    </submittedName>
</protein>
<sequence>MAFTPSSDQGRFWLRGGLKVDVTCSWSNPRIQSELDGASKANKILLPGDGFIRADFCGWNGLVVLDSW</sequence>
<dbReference type="EMBL" id="HF935497">
    <property type="protein sequence ID" value="CCX30860.1"/>
    <property type="molecule type" value="Genomic_DNA"/>
</dbReference>
<gene>
    <name evidence="1" type="ORF">PCON_09461</name>
</gene>
<accession>U4LNG3</accession>
<dbReference type="AlphaFoldDB" id="U4LNG3"/>
<organism evidence="1 2">
    <name type="scientific">Pyronema omphalodes (strain CBS 100304)</name>
    <name type="common">Pyronema confluens</name>
    <dbReference type="NCBI Taxonomy" id="1076935"/>
    <lineage>
        <taxon>Eukaryota</taxon>
        <taxon>Fungi</taxon>
        <taxon>Dikarya</taxon>
        <taxon>Ascomycota</taxon>
        <taxon>Pezizomycotina</taxon>
        <taxon>Pezizomycetes</taxon>
        <taxon>Pezizales</taxon>
        <taxon>Pyronemataceae</taxon>
        <taxon>Pyronema</taxon>
    </lineage>
</organism>
<keyword evidence="2" id="KW-1185">Reference proteome</keyword>